<dbReference type="RefSeq" id="XP_026490983.2">
    <property type="nucleotide sequence ID" value="XM_026635198.2"/>
</dbReference>
<feature type="signal peptide" evidence="1">
    <location>
        <begin position="1"/>
        <end position="21"/>
    </location>
</feature>
<keyword evidence="2" id="KW-1185">Reference proteome</keyword>
<organism evidence="2 3">
    <name type="scientific">Vanessa tameamea</name>
    <name type="common">Kamehameha butterfly</name>
    <dbReference type="NCBI Taxonomy" id="334116"/>
    <lineage>
        <taxon>Eukaryota</taxon>
        <taxon>Metazoa</taxon>
        <taxon>Ecdysozoa</taxon>
        <taxon>Arthropoda</taxon>
        <taxon>Hexapoda</taxon>
        <taxon>Insecta</taxon>
        <taxon>Pterygota</taxon>
        <taxon>Neoptera</taxon>
        <taxon>Endopterygota</taxon>
        <taxon>Lepidoptera</taxon>
        <taxon>Glossata</taxon>
        <taxon>Ditrysia</taxon>
        <taxon>Papilionoidea</taxon>
        <taxon>Nymphalidae</taxon>
        <taxon>Nymphalinae</taxon>
        <taxon>Vanessa</taxon>
    </lineage>
</organism>
<dbReference type="GeneID" id="113397054"/>
<evidence type="ECO:0000256" key="1">
    <source>
        <dbReference type="SAM" id="SignalP"/>
    </source>
</evidence>
<evidence type="ECO:0000313" key="3">
    <source>
        <dbReference type="RefSeq" id="XP_026490983.2"/>
    </source>
</evidence>
<sequence>MYNKLIQSMIVLLSVLCIVSAKPLSILQPDHPPLAAELSSRVAAHTSRLQEPKQDARLPIPTAQDLEAVRKIAQVLVMLGQQVIPALIGGTGAGNGGTTVTEIPNDIVNSL</sequence>
<reference evidence="3" key="1">
    <citation type="submission" date="2025-08" db="UniProtKB">
        <authorList>
            <consortium name="RefSeq"/>
        </authorList>
    </citation>
    <scope>IDENTIFICATION</scope>
    <source>
        <tissue evidence="3">Whole body</tissue>
    </source>
</reference>
<dbReference type="OrthoDB" id="7960203at2759"/>
<proteinExistence type="predicted"/>
<name>A0A8B8I1L5_VANTA</name>
<keyword evidence="1" id="KW-0732">Signal</keyword>
<gene>
    <name evidence="3" type="primary">LOC113397054</name>
</gene>
<dbReference type="AlphaFoldDB" id="A0A8B8I1L5"/>
<protein>
    <submittedName>
        <fullName evidence="3">Uncharacterized protein LOC113397054</fullName>
    </submittedName>
</protein>
<dbReference type="OMA" id="ANTWANP"/>
<accession>A0A8B8I1L5</accession>
<evidence type="ECO:0000313" key="2">
    <source>
        <dbReference type="Proteomes" id="UP001652626"/>
    </source>
</evidence>
<feature type="chain" id="PRO_5046924723" evidence="1">
    <location>
        <begin position="22"/>
        <end position="111"/>
    </location>
</feature>
<dbReference type="Proteomes" id="UP001652626">
    <property type="component" value="Chromosome 19"/>
</dbReference>